<dbReference type="GO" id="GO:0016020">
    <property type="term" value="C:membrane"/>
    <property type="evidence" value="ECO:0007669"/>
    <property type="project" value="UniProtKB-SubCell"/>
</dbReference>
<feature type="transmembrane region" description="Helical" evidence="6">
    <location>
        <begin position="217"/>
        <end position="239"/>
    </location>
</feature>
<feature type="transmembrane region" description="Helical" evidence="6">
    <location>
        <begin position="6"/>
        <end position="27"/>
    </location>
</feature>
<evidence type="ECO:0000256" key="5">
    <source>
        <dbReference type="SAM" id="MobiDB-lite"/>
    </source>
</evidence>
<evidence type="ECO:0000256" key="2">
    <source>
        <dbReference type="ARBA" id="ARBA00022692"/>
    </source>
</evidence>
<feature type="transmembrane region" description="Helical" evidence="6">
    <location>
        <begin position="188"/>
        <end position="211"/>
    </location>
</feature>
<gene>
    <name evidence="7" type="ORF">M0811_08163</name>
</gene>
<keyword evidence="2 6" id="KW-0812">Transmembrane</keyword>
<dbReference type="GO" id="GO:0005385">
    <property type="term" value="F:zinc ion transmembrane transporter activity"/>
    <property type="evidence" value="ECO:0007669"/>
    <property type="project" value="TreeGrafter"/>
</dbReference>
<dbReference type="EMBL" id="JAPDFW010000071">
    <property type="protein sequence ID" value="KAJ5073890.1"/>
    <property type="molecule type" value="Genomic_DNA"/>
</dbReference>
<dbReference type="Pfam" id="PF02535">
    <property type="entry name" value="Zip"/>
    <property type="match status" value="1"/>
</dbReference>
<proteinExistence type="predicted"/>
<dbReference type="PANTHER" id="PTHR11040:SF140">
    <property type="entry name" value="ZRT (ZRT), IRT- (IRT-) LIKE PROTEIN TRANSPORTER"/>
    <property type="match status" value="1"/>
</dbReference>
<feature type="compositionally biased region" description="Basic and acidic residues" evidence="5">
    <location>
        <begin position="131"/>
        <end position="162"/>
    </location>
</feature>
<evidence type="ECO:0000256" key="3">
    <source>
        <dbReference type="ARBA" id="ARBA00022989"/>
    </source>
</evidence>
<organism evidence="7 8">
    <name type="scientific">Anaeramoeba ignava</name>
    <name type="common">Anaerobic marine amoeba</name>
    <dbReference type="NCBI Taxonomy" id="1746090"/>
    <lineage>
        <taxon>Eukaryota</taxon>
        <taxon>Metamonada</taxon>
        <taxon>Anaeramoebidae</taxon>
        <taxon>Anaeramoeba</taxon>
    </lineage>
</organism>
<name>A0A9Q0LLB1_ANAIG</name>
<keyword evidence="3 6" id="KW-1133">Transmembrane helix</keyword>
<reference evidence="7" key="1">
    <citation type="submission" date="2022-10" db="EMBL/GenBank/DDBJ databases">
        <title>Novel sulphate-reducing endosymbionts in the free-living metamonad Anaeramoeba.</title>
        <authorList>
            <person name="Jerlstrom-Hultqvist J."/>
            <person name="Cepicka I."/>
            <person name="Gallot-Lavallee L."/>
            <person name="Salas-Leiva D."/>
            <person name="Curtis B.A."/>
            <person name="Zahonova K."/>
            <person name="Pipaliya S."/>
            <person name="Dacks J."/>
            <person name="Roger A.J."/>
        </authorList>
    </citation>
    <scope>NUCLEOTIDE SEQUENCE</scope>
    <source>
        <strain evidence="7">BMAN</strain>
    </source>
</reference>
<feature type="transmembrane region" description="Helical" evidence="6">
    <location>
        <begin position="39"/>
        <end position="58"/>
    </location>
</feature>
<evidence type="ECO:0000313" key="8">
    <source>
        <dbReference type="Proteomes" id="UP001149090"/>
    </source>
</evidence>
<comment type="subcellular location">
    <subcellularLocation>
        <location evidence="1">Membrane</location>
        <topology evidence="1">Multi-pass membrane protein</topology>
    </subcellularLocation>
</comment>
<dbReference type="OMA" id="EANRNEC"/>
<comment type="caution">
    <text evidence="7">The sequence shown here is derived from an EMBL/GenBank/DDBJ whole genome shotgun (WGS) entry which is preliminary data.</text>
</comment>
<feature type="transmembrane region" description="Helical" evidence="6">
    <location>
        <begin position="251"/>
        <end position="272"/>
    </location>
</feature>
<keyword evidence="8" id="KW-1185">Reference proteome</keyword>
<keyword evidence="4 6" id="KW-0472">Membrane</keyword>
<dbReference type="InterPro" id="IPR003689">
    <property type="entry name" value="ZIP"/>
</dbReference>
<accession>A0A9Q0LLB1</accession>
<dbReference type="PANTHER" id="PTHR11040">
    <property type="entry name" value="ZINC/IRON TRANSPORTER"/>
    <property type="match status" value="1"/>
</dbReference>
<feature type="region of interest" description="Disordered" evidence="5">
    <location>
        <begin position="129"/>
        <end position="162"/>
    </location>
</feature>
<dbReference type="AlphaFoldDB" id="A0A9Q0LLB1"/>
<feature type="transmembrane region" description="Helical" evidence="6">
    <location>
        <begin position="70"/>
        <end position="92"/>
    </location>
</feature>
<feature type="transmembrane region" description="Helical" evidence="6">
    <location>
        <begin position="311"/>
        <end position="328"/>
    </location>
</feature>
<feature type="transmembrane region" description="Helical" evidence="6">
    <location>
        <begin position="278"/>
        <end position="299"/>
    </location>
</feature>
<evidence type="ECO:0000313" key="7">
    <source>
        <dbReference type="EMBL" id="KAJ5073890.1"/>
    </source>
</evidence>
<dbReference type="OrthoDB" id="448280at2759"/>
<evidence type="ECO:0000256" key="6">
    <source>
        <dbReference type="SAM" id="Phobius"/>
    </source>
</evidence>
<evidence type="ECO:0000256" key="4">
    <source>
        <dbReference type="ARBA" id="ARBA00023136"/>
    </source>
</evidence>
<protein>
    <submittedName>
        <fullName evidence="7">Zinc transporter zip1</fullName>
    </submittedName>
</protein>
<dbReference type="Proteomes" id="UP001149090">
    <property type="component" value="Unassembled WGS sequence"/>
</dbReference>
<sequence>MDEILLIKVISLLLILFIALSSGLLPYRFTSSKGMVVRYAEAMAGGVFLGGSLIHMLHGSEKILIQHGLYFPYTMLCCGGGFFITLIIENILGPIIKKRHNLPSSSFSFFDPDLIENEKTQEEDNLVQKENFNKDHQLSETSEDNKDPPKNMPEKPKNEKTEILSSGAEEFQPDPEVFLKQETISFRIISIVLFITLSFHGFLEGLALGVATNFHQALGIGIAIIAHKWIGAFAIGTSLIRAYRSNRKTVILYLIIFGTASPIGIITGIAIYNYNSPVICSFFVALASGTFLFAASYEFKNVIDGEKPTQKIGFGILGFTLMTVVAIFN</sequence>
<evidence type="ECO:0000256" key="1">
    <source>
        <dbReference type="ARBA" id="ARBA00004141"/>
    </source>
</evidence>